<organism evidence="5 6">
    <name type="scientific">Rehmannia glutinosa</name>
    <name type="common">Chinese foxglove</name>
    <dbReference type="NCBI Taxonomy" id="99300"/>
    <lineage>
        <taxon>Eukaryota</taxon>
        <taxon>Viridiplantae</taxon>
        <taxon>Streptophyta</taxon>
        <taxon>Embryophyta</taxon>
        <taxon>Tracheophyta</taxon>
        <taxon>Spermatophyta</taxon>
        <taxon>Magnoliopsida</taxon>
        <taxon>eudicotyledons</taxon>
        <taxon>Gunneridae</taxon>
        <taxon>Pentapetalae</taxon>
        <taxon>asterids</taxon>
        <taxon>lamiids</taxon>
        <taxon>Lamiales</taxon>
        <taxon>Orobanchaceae</taxon>
        <taxon>Rehmannieae</taxon>
        <taxon>Rehmannia</taxon>
    </lineage>
</organism>
<feature type="region of interest" description="Disordered" evidence="2">
    <location>
        <begin position="162"/>
        <end position="187"/>
    </location>
</feature>
<evidence type="ECO:0000256" key="1">
    <source>
        <dbReference type="RuleBase" id="RU367032"/>
    </source>
</evidence>
<dbReference type="Pfam" id="PF23020">
    <property type="entry name" value="PEX14-like_2nd"/>
    <property type="match status" value="1"/>
</dbReference>
<dbReference type="InterPro" id="IPR054154">
    <property type="entry name" value="PEX14-like_M_plants"/>
</dbReference>
<feature type="domain" description="Peroxisomal membrane protein PEX14 central plants" evidence="4">
    <location>
        <begin position="13"/>
        <end position="132"/>
    </location>
</feature>
<keyword evidence="1" id="KW-0576">Peroxisome</keyword>
<keyword evidence="3" id="KW-1133">Transmembrane helix</keyword>
<dbReference type="PANTHER" id="PTHR23058:SF0">
    <property type="entry name" value="PEROXISOMAL MEMBRANE PROTEIN PEX14"/>
    <property type="match status" value="1"/>
</dbReference>
<reference evidence="5 6" key="1">
    <citation type="journal article" date="2021" name="Comput. Struct. Biotechnol. J.">
        <title>De novo genome assembly of the potent medicinal plant Rehmannia glutinosa using nanopore technology.</title>
        <authorList>
            <person name="Ma L."/>
            <person name="Dong C."/>
            <person name="Song C."/>
            <person name="Wang X."/>
            <person name="Zheng X."/>
            <person name="Niu Y."/>
            <person name="Chen S."/>
            <person name="Feng W."/>
        </authorList>
    </citation>
    <scope>NUCLEOTIDE SEQUENCE [LARGE SCALE GENOMIC DNA]</scope>
    <source>
        <strain evidence="5">DH-2019</strain>
    </source>
</reference>
<evidence type="ECO:0000313" key="6">
    <source>
        <dbReference type="Proteomes" id="UP001318860"/>
    </source>
</evidence>
<accession>A0ABR0X3E0</accession>
<keyword evidence="6" id="KW-1185">Reference proteome</keyword>
<feature type="region of interest" description="Disordered" evidence="2">
    <location>
        <begin position="278"/>
        <end position="310"/>
    </location>
</feature>
<dbReference type="Proteomes" id="UP001318860">
    <property type="component" value="Unassembled WGS sequence"/>
</dbReference>
<dbReference type="EMBL" id="JABTTQ020000006">
    <property type="protein sequence ID" value="KAK6153316.1"/>
    <property type="molecule type" value="Genomic_DNA"/>
</dbReference>
<dbReference type="InterPro" id="IPR025655">
    <property type="entry name" value="PEX14"/>
</dbReference>
<keyword evidence="3" id="KW-0812">Transmembrane</keyword>
<evidence type="ECO:0000313" key="5">
    <source>
        <dbReference type="EMBL" id="KAK6153316.1"/>
    </source>
</evidence>
<proteinExistence type="inferred from homology"/>
<evidence type="ECO:0000256" key="2">
    <source>
        <dbReference type="SAM" id="MobiDB-lite"/>
    </source>
</evidence>
<comment type="subcellular location">
    <subcellularLocation>
        <location evidence="1">Peroxisome membrane</location>
    </subcellularLocation>
</comment>
<sequence>MPINSISKMGTVSRFNWSHALLAVGFLAVSGAGTVVLFKNAIIPSLKSWIRKVVSEEEEGLLKKNNGKPRIVEEASAAAKAAAAAAADVARATQQMLTTKSEEKKLFEELISMLNVQVNEMKSMRNSIQKLEGGQSISARIAAEQWNDQRWITKSTVCSNQPWEASQSPVSSTSMLQTRGNQSSADDAVPWWQRKNVRITEIESGTENKLGSSNILGNDRPVQRSWVPPQPPPVAMPEAAAAIRQPKKPSYQKEQMTDDQLLARSADVTDELQRITKISESGGNVEANGETSGLYSAEIQKEENGSYVGA</sequence>
<comment type="function">
    <text evidence="1">Component of the PEX13-PEX14 docking complex, a translocon channel that specifically mediates the import of peroxisomal cargo proteins bound to PEX5 receptor. The PEX13-PEX14 docking complex forms a large import pore which can be opened to a diameter of about 9 nm. Mechanistically, PEX5 receptor along with cargo proteins associates with the PEX14 subunit of the PEX13-PEX14 docking complex in the cytosol, leading to the insertion of the receptor into the organelle membrane with the concomitant translocation of the cargo into the peroxisome matrix.</text>
</comment>
<feature type="compositionally biased region" description="Polar residues" evidence="2">
    <location>
        <begin position="162"/>
        <end position="185"/>
    </location>
</feature>
<keyword evidence="1" id="KW-0813">Transport</keyword>
<evidence type="ECO:0000256" key="3">
    <source>
        <dbReference type="SAM" id="Phobius"/>
    </source>
</evidence>
<protein>
    <recommendedName>
        <fullName evidence="1">Peroxisomal membrane protein PEX14</fullName>
    </recommendedName>
    <alternativeName>
        <fullName evidence="1">Peroxin-14</fullName>
    </alternativeName>
</protein>
<comment type="caution">
    <text evidence="5">The sequence shown here is derived from an EMBL/GenBank/DDBJ whole genome shotgun (WGS) entry which is preliminary data.</text>
</comment>
<gene>
    <name evidence="5" type="ORF">DH2020_012955</name>
</gene>
<evidence type="ECO:0000259" key="4">
    <source>
        <dbReference type="Pfam" id="PF23020"/>
    </source>
</evidence>
<feature type="transmembrane region" description="Helical" evidence="3">
    <location>
        <begin position="20"/>
        <end position="42"/>
    </location>
</feature>
<dbReference type="PANTHER" id="PTHR23058">
    <property type="entry name" value="PEROXISOMAL MEMBRANE PROTEIN PEX14"/>
    <property type="match status" value="1"/>
</dbReference>
<keyword evidence="1 3" id="KW-0472">Membrane</keyword>
<name>A0ABR0X3E0_REHGL</name>
<keyword evidence="1" id="KW-0653">Protein transport</keyword>
<comment type="similarity">
    <text evidence="1">Belongs to the peroxin-14 family.</text>
</comment>